<proteinExistence type="predicted"/>
<comment type="caution">
    <text evidence="2">The sequence shown here is derived from an EMBL/GenBank/DDBJ whole genome shotgun (WGS) entry which is preliminary data.</text>
</comment>
<keyword evidence="1" id="KW-0812">Transmembrane</keyword>
<dbReference type="EMBL" id="BAABCA010000006">
    <property type="protein sequence ID" value="GAA4238504.1"/>
    <property type="molecule type" value="Genomic_DNA"/>
</dbReference>
<dbReference type="Proteomes" id="UP001501496">
    <property type="component" value="Unassembled WGS sequence"/>
</dbReference>
<accession>A0ABP8CFC6</accession>
<feature type="transmembrane region" description="Helical" evidence="1">
    <location>
        <begin position="79"/>
        <end position="96"/>
    </location>
</feature>
<organism evidence="2 3">
    <name type="scientific">Postechiella marina</name>
    <dbReference type="NCBI Taxonomy" id="943941"/>
    <lineage>
        <taxon>Bacteria</taxon>
        <taxon>Pseudomonadati</taxon>
        <taxon>Bacteroidota</taxon>
        <taxon>Flavobacteriia</taxon>
        <taxon>Flavobacteriales</taxon>
        <taxon>Flavobacteriaceae</taxon>
        <taxon>Postechiella</taxon>
    </lineage>
</organism>
<keyword evidence="1" id="KW-1133">Transmembrane helix</keyword>
<protein>
    <recommendedName>
        <fullName evidence="4">DUF3667 domain-containing protein</fullName>
    </recommendedName>
</protein>
<dbReference type="Pfam" id="PF12412">
    <property type="entry name" value="DUF3667"/>
    <property type="match status" value="1"/>
</dbReference>
<feature type="transmembrane region" description="Helical" evidence="1">
    <location>
        <begin position="128"/>
        <end position="147"/>
    </location>
</feature>
<sequence>MNEDSISKKCKGCNTALTGPFCAQCGTPRVLPKIDASYIISEIVSVLNFNKGIFYTIKELLTRPGDSVQKFIHNDRKRLVKPIIFLIVCSLIYTLAQQFLKFEDGYVNAGGFGDSTVTTIYKWIQKNYGYANILMSIFIALWIKLFFKKHHYNFFEITILLCFAVGIAMLIYTIFGLLETVTHLKILHFGGIIGVIYISWAIGQFFDKNKKINYLKGFLAYFIGMLTFYFLAVALGLVIDLLSKN</sequence>
<keyword evidence="1" id="KW-0472">Membrane</keyword>
<name>A0ABP8CFC6_9FLAO</name>
<evidence type="ECO:0000313" key="3">
    <source>
        <dbReference type="Proteomes" id="UP001501496"/>
    </source>
</evidence>
<gene>
    <name evidence="2" type="ORF">GCM10022291_29220</name>
</gene>
<dbReference type="RefSeq" id="WP_344789057.1">
    <property type="nucleotide sequence ID" value="NZ_BAABCA010000006.1"/>
</dbReference>
<evidence type="ECO:0000313" key="2">
    <source>
        <dbReference type="EMBL" id="GAA4238504.1"/>
    </source>
</evidence>
<evidence type="ECO:0008006" key="4">
    <source>
        <dbReference type="Google" id="ProtNLM"/>
    </source>
</evidence>
<dbReference type="InterPro" id="IPR022134">
    <property type="entry name" value="DUF3667"/>
</dbReference>
<feature type="transmembrane region" description="Helical" evidence="1">
    <location>
        <begin position="186"/>
        <end position="206"/>
    </location>
</feature>
<reference evidence="3" key="1">
    <citation type="journal article" date="2019" name="Int. J. Syst. Evol. Microbiol.">
        <title>The Global Catalogue of Microorganisms (GCM) 10K type strain sequencing project: providing services to taxonomists for standard genome sequencing and annotation.</title>
        <authorList>
            <consortium name="The Broad Institute Genomics Platform"/>
            <consortium name="The Broad Institute Genome Sequencing Center for Infectious Disease"/>
            <person name="Wu L."/>
            <person name="Ma J."/>
        </authorList>
    </citation>
    <scope>NUCLEOTIDE SEQUENCE [LARGE SCALE GENOMIC DNA]</scope>
    <source>
        <strain evidence="3">JCM 17630</strain>
    </source>
</reference>
<feature type="transmembrane region" description="Helical" evidence="1">
    <location>
        <begin position="218"/>
        <end position="239"/>
    </location>
</feature>
<keyword evidence="3" id="KW-1185">Reference proteome</keyword>
<evidence type="ECO:0000256" key="1">
    <source>
        <dbReference type="SAM" id="Phobius"/>
    </source>
</evidence>
<feature type="transmembrane region" description="Helical" evidence="1">
    <location>
        <begin position="154"/>
        <end position="174"/>
    </location>
</feature>